<keyword evidence="1" id="KW-0812">Transmembrane</keyword>
<evidence type="ECO:0000256" key="1">
    <source>
        <dbReference type="SAM" id="Phobius"/>
    </source>
</evidence>
<dbReference type="AlphaFoldDB" id="A0AAV4LB95"/>
<proteinExistence type="predicted"/>
<accession>A0AAV4LB95</accession>
<organism evidence="2 3">
    <name type="scientific">Collibacillus ludicampi</name>
    <dbReference type="NCBI Taxonomy" id="2771369"/>
    <lineage>
        <taxon>Bacteria</taxon>
        <taxon>Bacillati</taxon>
        <taxon>Bacillota</taxon>
        <taxon>Bacilli</taxon>
        <taxon>Bacillales</taxon>
        <taxon>Alicyclobacillaceae</taxon>
        <taxon>Collibacillus</taxon>
    </lineage>
</organism>
<feature type="transmembrane region" description="Helical" evidence="1">
    <location>
        <begin position="92"/>
        <end position="111"/>
    </location>
</feature>
<dbReference type="PIRSF" id="PIRSF029895">
    <property type="entry name" value="SpoIV"/>
    <property type="match status" value="1"/>
</dbReference>
<keyword evidence="1" id="KW-0472">Membrane</keyword>
<reference evidence="2" key="1">
    <citation type="journal article" date="2023" name="Int. J. Syst. Evol. Microbiol.">
        <title>Collibacillus ludicampi gen. nov., sp. nov., a new soil bacterium of the family Alicyclobacillaceae.</title>
        <authorList>
            <person name="Jojima T."/>
            <person name="Ioku Y."/>
            <person name="Fukuta Y."/>
            <person name="Shirasaka N."/>
            <person name="Matsumura Y."/>
            <person name="Mori M."/>
        </authorList>
    </citation>
    <scope>NUCLEOTIDE SEQUENCE</scope>
    <source>
        <strain evidence="2">TP075</strain>
    </source>
</reference>
<dbReference type="RefSeq" id="WP_282198016.1">
    <property type="nucleotide sequence ID" value="NZ_BOQE01000001.1"/>
</dbReference>
<dbReference type="Proteomes" id="UP001057291">
    <property type="component" value="Unassembled WGS sequence"/>
</dbReference>
<gene>
    <name evidence="2" type="primary">spoIV</name>
    <name evidence="2" type="ORF">DNHGIG_03060</name>
</gene>
<dbReference type="NCBIfam" id="TIGR02876">
    <property type="entry name" value="spore_yqfD"/>
    <property type="match status" value="1"/>
</dbReference>
<keyword evidence="1" id="KW-1133">Transmembrane helix</keyword>
<evidence type="ECO:0000313" key="2">
    <source>
        <dbReference type="EMBL" id="GIM44757.1"/>
    </source>
</evidence>
<protein>
    <submittedName>
        <fullName evidence="2">Sporulation protein YqfD</fullName>
    </submittedName>
</protein>
<sequence>MLGRWLWDFIKGYIIVQIYGNRIPELINQATRENILLWEIRYHKDGSVMFKMRRQDFWQLLPHIRRTRTKVRFGRRIGLPFYIKRATHRKTFLIGAGLFVVCLYFLTSIVWNVEIEGTNKLSPETIRAAAKQVGIYRGQWLGRLPDTDILQAELLDKVPELSWVGVSIHGTKVHIQVVEKVPGIKPEPNHPQNIVAKKKGTIRDIFVSKGKATVTRGQLVNPGDMLISGSLGGGTVHVAAKGKVEADVWYTSDVIIPLSTKRMVYTGEHVNKDYLVLGSFPIQIWGYGKPPYPAYNASEDDRTFTIGSFTLPIKWRKVDIKEVHEESVTLTREEARQKALETARADVGTKMGKDGRVIAQKILQEKLEHGKLYVKVWTDVVEDIGKPQTYQQTPAEQSQNQT</sequence>
<dbReference type="EMBL" id="BOQE01000001">
    <property type="protein sequence ID" value="GIM44757.1"/>
    <property type="molecule type" value="Genomic_DNA"/>
</dbReference>
<comment type="caution">
    <text evidence="2">The sequence shown here is derived from an EMBL/GenBank/DDBJ whole genome shotgun (WGS) entry which is preliminary data.</text>
</comment>
<dbReference type="InterPro" id="IPR010690">
    <property type="entry name" value="YqfD"/>
</dbReference>
<name>A0AAV4LB95_9BACL</name>
<dbReference type="Pfam" id="PF06898">
    <property type="entry name" value="YqfD"/>
    <property type="match status" value="1"/>
</dbReference>
<keyword evidence="3" id="KW-1185">Reference proteome</keyword>
<evidence type="ECO:0000313" key="3">
    <source>
        <dbReference type="Proteomes" id="UP001057291"/>
    </source>
</evidence>